<proteinExistence type="predicted"/>
<evidence type="ECO:0000256" key="3">
    <source>
        <dbReference type="ARBA" id="ARBA00022705"/>
    </source>
</evidence>
<keyword evidence="6" id="KW-0239">DNA-directed DNA polymerase</keyword>
<evidence type="ECO:0000256" key="4">
    <source>
        <dbReference type="ARBA" id="ARBA00022722"/>
    </source>
</evidence>
<evidence type="ECO:0000256" key="7">
    <source>
        <dbReference type="ARBA" id="ARBA00070925"/>
    </source>
</evidence>
<dbReference type="SUPFAM" id="SSF53098">
    <property type="entry name" value="Ribonuclease H-like"/>
    <property type="match status" value="1"/>
</dbReference>
<evidence type="ECO:0000259" key="8">
    <source>
        <dbReference type="SMART" id="SM00479"/>
    </source>
</evidence>
<evidence type="ECO:0000256" key="6">
    <source>
        <dbReference type="ARBA" id="ARBA00022932"/>
    </source>
</evidence>
<protein>
    <recommendedName>
        <fullName evidence="7">DNA polymerase III polC-type</fullName>
    </recommendedName>
</protein>
<organism evidence="9 10">
    <name type="scientific">Fructobacillus durionis</name>
    <dbReference type="NCBI Taxonomy" id="283737"/>
    <lineage>
        <taxon>Bacteria</taxon>
        <taxon>Bacillati</taxon>
        <taxon>Bacillota</taxon>
        <taxon>Bacilli</taxon>
        <taxon>Lactobacillales</taxon>
        <taxon>Lactobacillaceae</taxon>
        <taxon>Fructobacillus</taxon>
    </lineage>
</organism>
<reference evidence="9 10" key="1">
    <citation type="submission" date="2016-10" db="EMBL/GenBank/DDBJ databases">
        <authorList>
            <person name="de Groot N.N."/>
        </authorList>
    </citation>
    <scope>NUCLEOTIDE SEQUENCE [LARGE SCALE GENOMIC DNA]</scope>
    <source>
        <strain evidence="9 10">DSM 19113</strain>
    </source>
</reference>
<dbReference type="CDD" id="cd06130">
    <property type="entry name" value="DNA_pol_III_epsilon_like"/>
    <property type="match status" value="1"/>
</dbReference>
<dbReference type="Proteomes" id="UP000199376">
    <property type="component" value="Unassembled WGS sequence"/>
</dbReference>
<dbReference type="STRING" id="283737.SAMN05660453_0653"/>
<dbReference type="GO" id="GO:0006260">
    <property type="term" value="P:DNA replication"/>
    <property type="evidence" value="ECO:0007669"/>
    <property type="project" value="UniProtKB-KW"/>
</dbReference>
<evidence type="ECO:0000256" key="5">
    <source>
        <dbReference type="ARBA" id="ARBA00022839"/>
    </source>
</evidence>
<dbReference type="Pfam" id="PF00929">
    <property type="entry name" value="RNase_T"/>
    <property type="match status" value="1"/>
</dbReference>
<dbReference type="NCBIfam" id="TIGR00573">
    <property type="entry name" value="dnaq"/>
    <property type="match status" value="1"/>
</dbReference>
<evidence type="ECO:0000313" key="10">
    <source>
        <dbReference type="Proteomes" id="UP000199376"/>
    </source>
</evidence>
<dbReference type="GO" id="GO:0003677">
    <property type="term" value="F:DNA binding"/>
    <property type="evidence" value="ECO:0007669"/>
    <property type="project" value="InterPro"/>
</dbReference>
<keyword evidence="4" id="KW-0540">Nuclease</keyword>
<dbReference type="InterPro" id="IPR013520">
    <property type="entry name" value="Ribonucl_H"/>
</dbReference>
<dbReference type="InterPro" id="IPR006054">
    <property type="entry name" value="DnaQ"/>
</dbReference>
<feature type="domain" description="Exonuclease" evidence="8">
    <location>
        <begin position="2"/>
        <end position="167"/>
    </location>
</feature>
<keyword evidence="1" id="KW-0808">Transferase</keyword>
<evidence type="ECO:0000256" key="2">
    <source>
        <dbReference type="ARBA" id="ARBA00022695"/>
    </source>
</evidence>
<keyword evidence="3" id="KW-0235">DNA replication</keyword>
<dbReference type="GO" id="GO:0008408">
    <property type="term" value="F:3'-5' exonuclease activity"/>
    <property type="evidence" value="ECO:0007669"/>
    <property type="project" value="TreeGrafter"/>
</dbReference>
<dbReference type="Gene3D" id="3.30.420.10">
    <property type="entry name" value="Ribonuclease H-like superfamily/Ribonuclease H"/>
    <property type="match status" value="1"/>
</dbReference>
<dbReference type="SMART" id="SM00479">
    <property type="entry name" value="EXOIII"/>
    <property type="match status" value="1"/>
</dbReference>
<dbReference type="PANTHER" id="PTHR30231">
    <property type="entry name" value="DNA POLYMERASE III SUBUNIT EPSILON"/>
    <property type="match status" value="1"/>
</dbReference>
<dbReference type="OrthoDB" id="9803913at2"/>
<dbReference type="PANTHER" id="PTHR30231:SF42">
    <property type="entry name" value="EXONUCLEASE"/>
    <property type="match status" value="1"/>
</dbReference>
<dbReference type="InterPro" id="IPR036397">
    <property type="entry name" value="RNaseH_sf"/>
</dbReference>
<dbReference type="InterPro" id="IPR012337">
    <property type="entry name" value="RNaseH-like_sf"/>
</dbReference>
<evidence type="ECO:0000313" key="9">
    <source>
        <dbReference type="EMBL" id="SFB93772.1"/>
    </source>
</evidence>
<dbReference type="RefSeq" id="WP_091502028.1">
    <property type="nucleotide sequence ID" value="NZ_FOLI01000002.1"/>
</dbReference>
<dbReference type="FunFam" id="3.30.420.10:FF:000045">
    <property type="entry name" value="3'-5' exonuclease DinG"/>
    <property type="match status" value="1"/>
</dbReference>
<sequence length="177" mass="19822">MNFVAIDFETASGQRHSAVSLALVVVRDDKIVDQFYTLLKPDTHFSARNSQIHGIYEKDVVDAPTFKNIWPTIAPFFTEDKLVVAHNATFDVSVLKACLDYYDLPDAHFQVLDTLRTSRKLMPDLPNHKLNTVSASLDISLKNHHNALADAVACAEILIRQGQLFGTAPLKQAVRYK</sequence>
<dbReference type="GO" id="GO:0003887">
    <property type="term" value="F:DNA-directed DNA polymerase activity"/>
    <property type="evidence" value="ECO:0007669"/>
    <property type="project" value="UniProtKB-KW"/>
</dbReference>
<dbReference type="GO" id="GO:0005829">
    <property type="term" value="C:cytosol"/>
    <property type="evidence" value="ECO:0007669"/>
    <property type="project" value="TreeGrafter"/>
</dbReference>
<dbReference type="EMBL" id="FOLI01000002">
    <property type="protein sequence ID" value="SFB93772.1"/>
    <property type="molecule type" value="Genomic_DNA"/>
</dbReference>
<dbReference type="AlphaFoldDB" id="A0A1I1F4A0"/>
<keyword evidence="5" id="KW-0378">Hydrolase</keyword>
<gene>
    <name evidence="9" type="ORF">SAMN05660453_0653</name>
</gene>
<evidence type="ECO:0000256" key="1">
    <source>
        <dbReference type="ARBA" id="ARBA00022679"/>
    </source>
</evidence>
<keyword evidence="5" id="KW-0269">Exonuclease</keyword>
<accession>A0A1I1F4A0</accession>
<keyword evidence="10" id="KW-1185">Reference proteome</keyword>
<keyword evidence="2" id="KW-0548">Nucleotidyltransferase</keyword>
<name>A0A1I1F4A0_9LACO</name>